<name>A0ABP7F8S4_9ACTN</name>
<dbReference type="InterPro" id="IPR001919">
    <property type="entry name" value="CBD2"/>
</dbReference>
<gene>
    <name evidence="3" type="ORF">GCM10022402_12690</name>
</gene>
<evidence type="ECO:0000259" key="2">
    <source>
        <dbReference type="PROSITE" id="PS51173"/>
    </source>
</evidence>
<protein>
    <recommendedName>
        <fullName evidence="2">CBM2 domain-containing protein</fullName>
    </recommendedName>
</protein>
<dbReference type="RefSeq" id="WP_344968292.1">
    <property type="nucleotide sequence ID" value="NZ_BAABDD010000004.1"/>
</dbReference>
<dbReference type="Gene3D" id="2.60.40.290">
    <property type="match status" value="1"/>
</dbReference>
<evidence type="ECO:0000313" key="4">
    <source>
        <dbReference type="Proteomes" id="UP001500908"/>
    </source>
</evidence>
<dbReference type="SMART" id="SM00637">
    <property type="entry name" value="CBD_II"/>
    <property type="match status" value="1"/>
</dbReference>
<dbReference type="InterPro" id="IPR008965">
    <property type="entry name" value="CBM2/CBM3_carb-bd_dom_sf"/>
</dbReference>
<dbReference type="Pfam" id="PF00553">
    <property type="entry name" value="CBM_2"/>
    <property type="match status" value="1"/>
</dbReference>
<feature type="chain" id="PRO_5045551940" description="CBM2 domain-containing protein" evidence="1">
    <location>
        <begin position="20"/>
        <end position="126"/>
    </location>
</feature>
<organism evidence="3 4">
    <name type="scientific">Salinactinospora qingdaonensis</name>
    <dbReference type="NCBI Taxonomy" id="702744"/>
    <lineage>
        <taxon>Bacteria</taxon>
        <taxon>Bacillati</taxon>
        <taxon>Actinomycetota</taxon>
        <taxon>Actinomycetes</taxon>
        <taxon>Streptosporangiales</taxon>
        <taxon>Nocardiopsidaceae</taxon>
        <taxon>Salinactinospora</taxon>
    </lineage>
</organism>
<proteinExistence type="predicted"/>
<reference evidence="4" key="1">
    <citation type="journal article" date="2019" name="Int. J. Syst. Evol. Microbiol.">
        <title>The Global Catalogue of Microorganisms (GCM) 10K type strain sequencing project: providing services to taxonomists for standard genome sequencing and annotation.</title>
        <authorList>
            <consortium name="The Broad Institute Genomics Platform"/>
            <consortium name="The Broad Institute Genome Sequencing Center for Infectious Disease"/>
            <person name="Wu L."/>
            <person name="Ma J."/>
        </authorList>
    </citation>
    <scope>NUCLEOTIDE SEQUENCE [LARGE SCALE GENOMIC DNA]</scope>
    <source>
        <strain evidence="4">JCM 17137</strain>
    </source>
</reference>
<sequence>MTAALATGLLLAAAPTAAAGPLQQPGALDRSGCSADYEATAVWASGFSAQITISCAGGGSLEDWTVEWDFPGDQQLTHNWNSECSQSGPHVTCTPLGDFNGTIPPGGSVSFGFTATGSAPDDLVLY</sequence>
<evidence type="ECO:0000256" key="1">
    <source>
        <dbReference type="SAM" id="SignalP"/>
    </source>
</evidence>
<feature type="domain" description="CBM2" evidence="2">
    <location>
        <begin position="26"/>
        <end position="126"/>
    </location>
</feature>
<accession>A0ABP7F8S4</accession>
<dbReference type="SUPFAM" id="SSF49384">
    <property type="entry name" value="Carbohydrate-binding domain"/>
    <property type="match status" value="1"/>
</dbReference>
<keyword evidence="4" id="KW-1185">Reference proteome</keyword>
<feature type="signal peptide" evidence="1">
    <location>
        <begin position="1"/>
        <end position="19"/>
    </location>
</feature>
<keyword evidence="1" id="KW-0732">Signal</keyword>
<evidence type="ECO:0000313" key="3">
    <source>
        <dbReference type="EMBL" id="GAA3733764.1"/>
    </source>
</evidence>
<dbReference type="PROSITE" id="PS51173">
    <property type="entry name" value="CBM2"/>
    <property type="match status" value="1"/>
</dbReference>
<dbReference type="InterPro" id="IPR012291">
    <property type="entry name" value="CBM2_carb-bd_dom_sf"/>
</dbReference>
<comment type="caution">
    <text evidence="3">The sequence shown here is derived from an EMBL/GenBank/DDBJ whole genome shotgun (WGS) entry which is preliminary data.</text>
</comment>
<dbReference type="Proteomes" id="UP001500908">
    <property type="component" value="Unassembled WGS sequence"/>
</dbReference>
<dbReference type="EMBL" id="BAABDD010000004">
    <property type="protein sequence ID" value="GAA3733764.1"/>
    <property type="molecule type" value="Genomic_DNA"/>
</dbReference>